<keyword evidence="2 7" id="KW-0813">Transport</keyword>
<feature type="transmembrane region" description="Helical" evidence="7">
    <location>
        <begin position="21"/>
        <end position="43"/>
    </location>
</feature>
<dbReference type="GO" id="GO:0055085">
    <property type="term" value="P:transmembrane transport"/>
    <property type="evidence" value="ECO:0007669"/>
    <property type="project" value="InterPro"/>
</dbReference>
<evidence type="ECO:0000256" key="6">
    <source>
        <dbReference type="ARBA" id="ARBA00023136"/>
    </source>
</evidence>
<dbReference type="Proteomes" id="UP000295636">
    <property type="component" value="Unassembled WGS sequence"/>
</dbReference>
<evidence type="ECO:0000256" key="5">
    <source>
        <dbReference type="ARBA" id="ARBA00022989"/>
    </source>
</evidence>
<dbReference type="PANTHER" id="PTHR32243:SF18">
    <property type="entry name" value="INNER MEMBRANE ABC TRANSPORTER PERMEASE PROTEIN YCJP"/>
    <property type="match status" value="1"/>
</dbReference>
<evidence type="ECO:0000256" key="1">
    <source>
        <dbReference type="ARBA" id="ARBA00004651"/>
    </source>
</evidence>
<evidence type="ECO:0000256" key="2">
    <source>
        <dbReference type="ARBA" id="ARBA00022448"/>
    </source>
</evidence>
<dbReference type="AlphaFoldDB" id="A0A4R5KNS4"/>
<gene>
    <name evidence="9" type="ORF">E1757_15430</name>
</gene>
<comment type="caution">
    <text evidence="9">The sequence shown here is derived from an EMBL/GenBank/DDBJ whole genome shotgun (WGS) entry which is preliminary data.</text>
</comment>
<evidence type="ECO:0000313" key="10">
    <source>
        <dbReference type="Proteomes" id="UP000295636"/>
    </source>
</evidence>
<name>A0A4R5KNS4_9BACL</name>
<dbReference type="InterPro" id="IPR000515">
    <property type="entry name" value="MetI-like"/>
</dbReference>
<evidence type="ECO:0000256" key="3">
    <source>
        <dbReference type="ARBA" id="ARBA00022475"/>
    </source>
</evidence>
<protein>
    <submittedName>
        <fullName evidence="9">Carbohydrate ABC transporter permease</fullName>
    </submittedName>
</protein>
<keyword evidence="5 7" id="KW-1133">Transmembrane helix</keyword>
<keyword evidence="3" id="KW-1003">Cell membrane</keyword>
<dbReference type="Pfam" id="PF00528">
    <property type="entry name" value="BPD_transp_1"/>
    <property type="match status" value="1"/>
</dbReference>
<evidence type="ECO:0000313" key="9">
    <source>
        <dbReference type="EMBL" id="TDF97216.1"/>
    </source>
</evidence>
<sequence length="285" mass="31903">MGFQEGGITMDRSLKMVAAKFAIACVIAIIILIWAVPIIWMILSSFKSTQAIIEPRLVVWFKPTLDNYKFIFETQNFFQYLVNSLIVAISATFICVTTGTLASYSIARWKTGGSVFANWVIFTKMAPPAILIIPFFLMFKSIGLINTVWALVIANITFNIPFVIWTMRGFFDELPEEMEEAALIDGCTRLEAFWRISLPVARSGLITTSIFCFLFVWNEYLFGLTLALSEKSKTLPVATGDFITGYSINWGPVFGSGSLILLPAFIMVLFLQRYIVQGLTVGAVK</sequence>
<keyword evidence="4 7" id="KW-0812">Transmembrane</keyword>
<dbReference type="InterPro" id="IPR050901">
    <property type="entry name" value="BP-dep_ABC_trans_perm"/>
</dbReference>
<feature type="domain" description="ABC transmembrane type-1" evidence="8">
    <location>
        <begin position="81"/>
        <end position="271"/>
    </location>
</feature>
<dbReference type="PANTHER" id="PTHR32243">
    <property type="entry name" value="MALTOSE TRANSPORT SYSTEM PERMEASE-RELATED"/>
    <property type="match status" value="1"/>
</dbReference>
<evidence type="ECO:0000256" key="7">
    <source>
        <dbReference type="RuleBase" id="RU363032"/>
    </source>
</evidence>
<feature type="transmembrane region" description="Helical" evidence="7">
    <location>
        <begin position="116"/>
        <end position="137"/>
    </location>
</feature>
<dbReference type="EMBL" id="SMRT01000006">
    <property type="protein sequence ID" value="TDF97216.1"/>
    <property type="molecule type" value="Genomic_DNA"/>
</dbReference>
<comment type="similarity">
    <text evidence="7">Belongs to the binding-protein-dependent transport system permease family.</text>
</comment>
<keyword evidence="10" id="KW-1185">Reference proteome</keyword>
<feature type="transmembrane region" description="Helical" evidence="7">
    <location>
        <begin position="77"/>
        <end position="104"/>
    </location>
</feature>
<dbReference type="PROSITE" id="PS50928">
    <property type="entry name" value="ABC_TM1"/>
    <property type="match status" value="1"/>
</dbReference>
<evidence type="ECO:0000256" key="4">
    <source>
        <dbReference type="ARBA" id="ARBA00022692"/>
    </source>
</evidence>
<reference evidence="9 10" key="1">
    <citation type="submission" date="2019-03" db="EMBL/GenBank/DDBJ databases">
        <title>This is whole genome sequence of Paenibacillus sp MS74 strain.</title>
        <authorList>
            <person name="Trinh H.N."/>
        </authorList>
    </citation>
    <scope>NUCLEOTIDE SEQUENCE [LARGE SCALE GENOMIC DNA]</scope>
    <source>
        <strain evidence="9 10">MS74</strain>
    </source>
</reference>
<dbReference type="GO" id="GO:0005886">
    <property type="term" value="C:plasma membrane"/>
    <property type="evidence" value="ECO:0007669"/>
    <property type="project" value="UniProtKB-SubCell"/>
</dbReference>
<dbReference type="OrthoDB" id="9810086at2"/>
<feature type="transmembrane region" description="Helical" evidence="7">
    <location>
        <begin position="248"/>
        <end position="271"/>
    </location>
</feature>
<accession>A0A4R5KNS4</accession>
<feature type="transmembrane region" description="Helical" evidence="7">
    <location>
        <begin position="205"/>
        <end position="228"/>
    </location>
</feature>
<dbReference type="InterPro" id="IPR035906">
    <property type="entry name" value="MetI-like_sf"/>
</dbReference>
<keyword evidence="6 7" id="KW-0472">Membrane</keyword>
<comment type="subcellular location">
    <subcellularLocation>
        <location evidence="1 7">Cell membrane</location>
        <topology evidence="1 7">Multi-pass membrane protein</topology>
    </subcellularLocation>
</comment>
<organism evidence="9 10">
    <name type="scientific">Paenibacillus piri</name>
    <dbReference type="NCBI Taxonomy" id="2547395"/>
    <lineage>
        <taxon>Bacteria</taxon>
        <taxon>Bacillati</taxon>
        <taxon>Bacillota</taxon>
        <taxon>Bacilli</taxon>
        <taxon>Bacillales</taxon>
        <taxon>Paenibacillaceae</taxon>
        <taxon>Paenibacillus</taxon>
    </lineage>
</organism>
<dbReference type="CDD" id="cd06261">
    <property type="entry name" value="TM_PBP2"/>
    <property type="match status" value="1"/>
</dbReference>
<dbReference type="SUPFAM" id="SSF161098">
    <property type="entry name" value="MetI-like"/>
    <property type="match status" value="1"/>
</dbReference>
<dbReference type="Gene3D" id="1.10.3720.10">
    <property type="entry name" value="MetI-like"/>
    <property type="match status" value="1"/>
</dbReference>
<proteinExistence type="inferred from homology"/>
<feature type="transmembrane region" description="Helical" evidence="7">
    <location>
        <begin position="143"/>
        <end position="165"/>
    </location>
</feature>
<evidence type="ECO:0000259" key="8">
    <source>
        <dbReference type="PROSITE" id="PS50928"/>
    </source>
</evidence>